<protein>
    <recommendedName>
        <fullName evidence="1">Transposase DDE domain-containing protein</fullName>
    </recommendedName>
</protein>
<dbReference type="EMBL" id="SNRY01004290">
    <property type="protein sequence ID" value="KAA6318140.1"/>
    <property type="molecule type" value="Genomic_DNA"/>
</dbReference>
<accession>A0A5J4QAV5</accession>
<gene>
    <name evidence="2" type="ORF">EZS27_031809</name>
</gene>
<dbReference type="Pfam" id="PF13612">
    <property type="entry name" value="DDE_Tnp_1_3"/>
    <property type="match status" value="1"/>
</dbReference>
<comment type="caution">
    <text evidence="2">The sequence shown here is derived from an EMBL/GenBank/DDBJ whole genome shotgun (WGS) entry which is preliminary data.</text>
</comment>
<sequence>MGETLSELFFHVGPALKELSLHDTYSIDSFPLAVCHNIRISGSRMVKGAEYRGYCASKRSYFYGYKVPVVVTADGIPVEYTFTSGSSHDIFGLKQMPLNLPEGSTLYADAAYRDYTLEEMLADEGIRLLSARKANSKPPHEPWVEYLISIKRKRIEVSFSDIAKYLPKTIHAVTENGFLIKLIAFI</sequence>
<reference evidence="2" key="1">
    <citation type="submission" date="2019-03" db="EMBL/GenBank/DDBJ databases">
        <title>Single cell metagenomics reveals metabolic interactions within the superorganism composed of flagellate Streblomastix strix and complex community of Bacteroidetes bacteria on its surface.</title>
        <authorList>
            <person name="Treitli S.C."/>
            <person name="Kolisko M."/>
            <person name="Husnik F."/>
            <person name="Keeling P."/>
            <person name="Hampl V."/>
        </authorList>
    </citation>
    <scope>NUCLEOTIDE SEQUENCE</scope>
    <source>
        <strain evidence="2">STM</strain>
    </source>
</reference>
<name>A0A5J4QAV5_9ZZZZ</name>
<dbReference type="NCBIfam" id="NF033520">
    <property type="entry name" value="transpos_IS982"/>
    <property type="match status" value="1"/>
</dbReference>
<evidence type="ECO:0000313" key="2">
    <source>
        <dbReference type="EMBL" id="KAA6318140.1"/>
    </source>
</evidence>
<organism evidence="2">
    <name type="scientific">termite gut metagenome</name>
    <dbReference type="NCBI Taxonomy" id="433724"/>
    <lineage>
        <taxon>unclassified sequences</taxon>
        <taxon>metagenomes</taxon>
        <taxon>organismal metagenomes</taxon>
    </lineage>
</organism>
<dbReference type="InterPro" id="IPR025668">
    <property type="entry name" value="Tnp_DDE_dom"/>
</dbReference>
<evidence type="ECO:0000259" key="1">
    <source>
        <dbReference type="Pfam" id="PF13612"/>
    </source>
</evidence>
<feature type="domain" description="Transposase DDE" evidence="1">
    <location>
        <begin position="25"/>
        <end position="162"/>
    </location>
</feature>
<dbReference type="AlphaFoldDB" id="A0A5J4QAV5"/>
<proteinExistence type="predicted"/>